<comment type="caution">
    <text evidence="2">The sequence shown here is derived from an EMBL/GenBank/DDBJ whole genome shotgun (WGS) entry which is preliminary data.</text>
</comment>
<feature type="region of interest" description="Disordered" evidence="1">
    <location>
        <begin position="1"/>
        <end position="43"/>
    </location>
</feature>
<reference evidence="2" key="2">
    <citation type="submission" date="2021-08" db="EMBL/GenBank/DDBJ databases">
        <authorList>
            <person name="Gostincar C."/>
            <person name="Sun X."/>
            <person name="Song Z."/>
            <person name="Gunde-Cimerman N."/>
        </authorList>
    </citation>
    <scope>NUCLEOTIDE SEQUENCE</scope>
    <source>
        <strain evidence="2">EXF-9298</strain>
    </source>
</reference>
<reference evidence="2" key="1">
    <citation type="journal article" date="2021" name="J Fungi (Basel)">
        <title>Virulence traits and population genomics of the black yeast Aureobasidium melanogenum.</title>
        <authorList>
            <person name="Cernosa A."/>
            <person name="Sun X."/>
            <person name="Gostincar C."/>
            <person name="Fang C."/>
            <person name="Gunde-Cimerman N."/>
            <person name="Song Z."/>
        </authorList>
    </citation>
    <scope>NUCLEOTIDE SEQUENCE</scope>
    <source>
        <strain evidence="2">EXF-9298</strain>
    </source>
</reference>
<name>A0A9P8JW12_AURME</name>
<organism evidence="2 3">
    <name type="scientific">Aureobasidium melanogenum</name>
    <name type="common">Aureobasidium pullulans var. melanogenum</name>
    <dbReference type="NCBI Taxonomy" id="46634"/>
    <lineage>
        <taxon>Eukaryota</taxon>
        <taxon>Fungi</taxon>
        <taxon>Dikarya</taxon>
        <taxon>Ascomycota</taxon>
        <taxon>Pezizomycotina</taxon>
        <taxon>Dothideomycetes</taxon>
        <taxon>Dothideomycetidae</taxon>
        <taxon>Dothideales</taxon>
        <taxon>Saccotheciaceae</taxon>
        <taxon>Aureobasidium</taxon>
    </lineage>
</organism>
<dbReference type="Proteomes" id="UP000729357">
    <property type="component" value="Unassembled WGS sequence"/>
</dbReference>
<evidence type="ECO:0000313" key="3">
    <source>
        <dbReference type="Proteomes" id="UP000729357"/>
    </source>
</evidence>
<feature type="compositionally biased region" description="Basic and acidic residues" evidence="1">
    <location>
        <begin position="19"/>
        <end position="30"/>
    </location>
</feature>
<evidence type="ECO:0000313" key="2">
    <source>
        <dbReference type="EMBL" id="KAG9980933.1"/>
    </source>
</evidence>
<dbReference type="AlphaFoldDB" id="A0A9P8JW12"/>
<keyword evidence="3" id="KW-1185">Reference proteome</keyword>
<proteinExistence type="predicted"/>
<sequence>MASEKPPYNGTKGAGPEGETDRIDFKDERSSSSTSPNHLHEATLWERQRDPYLGKTERDIIVDLEGLIQQYDLHDLSEELTRGARYAYNRDDTDRLDPNEEERHWIAKEKSPVFKDKWSQTKMMYYVAGKSLERLNCIVS</sequence>
<gene>
    <name evidence="2" type="ORF">KCU98_g7816</name>
</gene>
<protein>
    <submittedName>
        <fullName evidence="2">Uncharacterized protein</fullName>
    </submittedName>
</protein>
<feature type="non-terminal residue" evidence="2">
    <location>
        <position position="140"/>
    </location>
</feature>
<dbReference type="EMBL" id="JAHFXS010000918">
    <property type="protein sequence ID" value="KAG9980933.1"/>
    <property type="molecule type" value="Genomic_DNA"/>
</dbReference>
<accession>A0A9P8JW12</accession>
<evidence type="ECO:0000256" key="1">
    <source>
        <dbReference type="SAM" id="MobiDB-lite"/>
    </source>
</evidence>